<protein>
    <recommendedName>
        <fullName evidence="1">Peptidase M1 membrane alanine aminopeptidase domain-containing protein</fullName>
    </recommendedName>
</protein>
<gene>
    <name evidence="2" type="ORF">GCM10010913_12700</name>
</gene>
<dbReference type="InterPro" id="IPR014782">
    <property type="entry name" value="Peptidase_M1_dom"/>
</dbReference>
<dbReference type="InterPro" id="IPR027268">
    <property type="entry name" value="Peptidase_M4/M1_CTD_sf"/>
</dbReference>
<comment type="caution">
    <text evidence="2">The sequence shown here is derived from an EMBL/GenBank/DDBJ whole genome shotgun (WGS) entry which is preliminary data.</text>
</comment>
<dbReference type="SUPFAM" id="SSF55486">
    <property type="entry name" value="Metalloproteases ('zincins'), catalytic domain"/>
    <property type="match status" value="1"/>
</dbReference>
<feature type="domain" description="Peptidase M1 membrane alanine aminopeptidase" evidence="1">
    <location>
        <begin position="375"/>
        <end position="503"/>
    </location>
</feature>
<evidence type="ECO:0000313" key="2">
    <source>
        <dbReference type="EMBL" id="GGF92562.1"/>
    </source>
</evidence>
<dbReference type="Gene3D" id="1.10.390.10">
    <property type="entry name" value="Neutral Protease Domain 2"/>
    <property type="match status" value="1"/>
</dbReference>
<proteinExistence type="predicted"/>
<accession>A0ABQ1VRT2</accession>
<dbReference type="EMBL" id="BMIW01000006">
    <property type="protein sequence ID" value="GGF92562.1"/>
    <property type="molecule type" value="Genomic_DNA"/>
</dbReference>
<dbReference type="PANTHER" id="PTHR11533:SF174">
    <property type="entry name" value="PUROMYCIN-SENSITIVE AMINOPEPTIDASE-RELATED"/>
    <property type="match status" value="1"/>
</dbReference>
<reference evidence="3" key="1">
    <citation type="journal article" date="2019" name="Int. J. Syst. Evol. Microbiol.">
        <title>The Global Catalogue of Microorganisms (GCM) 10K type strain sequencing project: providing services to taxonomists for standard genome sequencing and annotation.</title>
        <authorList>
            <consortium name="The Broad Institute Genomics Platform"/>
            <consortium name="The Broad Institute Genome Sequencing Center for Infectious Disease"/>
            <person name="Wu L."/>
            <person name="Ma J."/>
        </authorList>
    </citation>
    <scope>NUCLEOTIDE SEQUENCE [LARGE SCALE GENOMIC DNA]</scope>
    <source>
        <strain evidence="3">CGMCC 1.15420</strain>
    </source>
</reference>
<keyword evidence="3" id="KW-1185">Reference proteome</keyword>
<name>A0ABQ1VRT2_9BACL</name>
<evidence type="ECO:0000259" key="1">
    <source>
        <dbReference type="Pfam" id="PF01433"/>
    </source>
</evidence>
<dbReference type="RefSeq" id="WP_120460617.1">
    <property type="nucleotide sequence ID" value="NZ_BMIW01000006.1"/>
</dbReference>
<dbReference type="InterPro" id="IPR050344">
    <property type="entry name" value="Peptidase_M1_aminopeptidases"/>
</dbReference>
<dbReference type="Proteomes" id="UP000608420">
    <property type="component" value="Unassembled WGS sequence"/>
</dbReference>
<dbReference type="Pfam" id="PF01433">
    <property type="entry name" value="Peptidase_M1"/>
    <property type="match status" value="1"/>
</dbReference>
<dbReference type="PANTHER" id="PTHR11533">
    <property type="entry name" value="PROTEASE M1 ZINC METALLOPROTEASE"/>
    <property type="match status" value="1"/>
</dbReference>
<evidence type="ECO:0000313" key="3">
    <source>
        <dbReference type="Proteomes" id="UP000608420"/>
    </source>
</evidence>
<dbReference type="InterPro" id="IPR042097">
    <property type="entry name" value="Aminopeptidase_N-like_N_sf"/>
</dbReference>
<dbReference type="CDD" id="cd09604">
    <property type="entry name" value="M1_APN_like"/>
    <property type="match status" value="1"/>
</dbReference>
<dbReference type="Gene3D" id="2.60.40.1730">
    <property type="entry name" value="tricorn interacting facor f3 domain"/>
    <property type="match status" value="1"/>
</dbReference>
<organism evidence="2 3">
    <name type="scientific">Paenibacillus aceti</name>
    <dbReference type="NCBI Taxonomy" id="1820010"/>
    <lineage>
        <taxon>Bacteria</taxon>
        <taxon>Bacillati</taxon>
        <taxon>Bacillota</taxon>
        <taxon>Bacilli</taxon>
        <taxon>Bacillales</taxon>
        <taxon>Paenibacillaceae</taxon>
        <taxon>Paenibacillus</taxon>
    </lineage>
</organism>
<sequence>MYKQSNFSRYNKHRLWKQLVAGGLVFTMTMAPVLYDGAAVASAASGTGQLNQQQNNSAAATNQVSHSPLKYEIKASLDEKKMILQGQETVIYKNRSNDPLKEIVFHTYADANRSEDTQPEMFKKTNEQIKQESPERTAQDFLGGIDVKEVHISGKSASFNNQSQALTVKLDQALEPGQSITLQLQFEVKLPYGSQRLSYYKDIINGAHWFPVLSVYDANQHVWDTKPYSTTFESDYYESSDYQVTLNVPDNYTVSMPGKLTEQPAESGRKTVTTTADNTREFVFFASPNLKLESVTRDGLTVEFYYFDDRSGKKQQIDQYIDQAFKAIEFFSEKYGKYPYPEFRIVESYVKGVAVEFSRVIQLGLLEENRSAGSDSTFIHEIAHQWFHALIGNDSETESFLDEAFADFSMTYFFEHSEDKSNGFKAVQLDEGSMDIAIDSPNDTVKDLWDAVYYKKGRQVIYELYRMLGEEKFDQAMQAYFQEFVYKNATIDGLLQVVGEQAGDEARASLAKNLREPGYTLKPEYGMSDEEKDAYMREQFKNIYHGIFQDNTVAPSETMSRLIDKALQGEPLAIVLSDQGSKEAMKQQEELATQLTVYLQMLGAEPTILKDRKDVKSKLETELAKSNVIVLGRAANNPFVQALKPGIIKQASAINFPWQKMMGIKDQSGAYVIKHPYNQQRLVLHYYWTEDQLNIKSADAFNGHIMQSLSFSSSFYQYYVLDGNGKLSQEKMVKNPISEAFGE</sequence>